<organism evidence="2 3">
    <name type="scientific">Burkholderia savannae</name>
    <dbReference type="NCBI Taxonomy" id="1637837"/>
    <lineage>
        <taxon>Bacteria</taxon>
        <taxon>Pseudomonadati</taxon>
        <taxon>Pseudomonadota</taxon>
        <taxon>Betaproteobacteria</taxon>
        <taxon>Burkholderiales</taxon>
        <taxon>Burkholderiaceae</taxon>
        <taxon>Burkholderia</taxon>
        <taxon>pseudomallei group</taxon>
    </lineage>
</organism>
<feature type="compositionally biased region" description="Basic and acidic residues" evidence="1">
    <location>
        <begin position="30"/>
        <end position="50"/>
    </location>
</feature>
<comment type="caution">
    <text evidence="2">The sequence shown here is derived from an EMBL/GenBank/DDBJ whole genome shotgun (WGS) entry which is preliminary data.</text>
</comment>
<evidence type="ECO:0000256" key="1">
    <source>
        <dbReference type="SAM" id="MobiDB-lite"/>
    </source>
</evidence>
<proteinExistence type="predicted"/>
<gene>
    <name evidence="2" type="ORF">WS72_20825</name>
</gene>
<reference evidence="2 3" key="1">
    <citation type="submission" date="2015-11" db="EMBL/GenBank/DDBJ databases">
        <authorList>
            <person name="Sahl J."/>
            <person name="Wagner D."/>
            <person name="Keim P."/>
        </authorList>
    </citation>
    <scope>NUCLEOTIDE SEQUENCE [LARGE SCALE GENOMIC DNA]</scope>
    <source>
        <strain evidence="2 3">BDU18</strain>
    </source>
</reference>
<sequence length="72" mass="7453">MRGERHGGRNAAAASATPMNAATGATQPRRGQDAADEGARSPKPLGDRATARIAHTCMRAPGGADMARKIER</sequence>
<feature type="region of interest" description="Disordered" evidence="1">
    <location>
        <begin position="1"/>
        <end position="72"/>
    </location>
</feature>
<evidence type="ECO:0000313" key="2">
    <source>
        <dbReference type="EMBL" id="KWZ37431.1"/>
    </source>
</evidence>
<keyword evidence="3" id="KW-1185">Reference proteome</keyword>
<name>A0ABR5T2H4_9BURK</name>
<feature type="compositionally biased region" description="Low complexity" evidence="1">
    <location>
        <begin position="11"/>
        <end position="25"/>
    </location>
</feature>
<protein>
    <submittedName>
        <fullName evidence="2">Uncharacterized protein</fullName>
    </submittedName>
</protein>
<dbReference type="EMBL" id="LNJQ01000004">
    <property type="protein sequence ID" value="KWZ37431.1"/>
    <property type="molecule type" value="Genomic_DNA"/>
</dbReference>
<dbReference type="Proteomes" id="UP000070255">
    <property type="component" value="Unassembled WGS sequence"/>
</dbReference>
<evidence type="ECO:0000313" key="3">
    <source>
        <dbReference type="Proteomes" id="UP000070255"/>
    </source>
</evidence>
<accession>A0ABR5T2H4</accession>